<dbReference type="PANTHER" id="PTHR45779:SF7">
    <property type="entry name" value="PEPTIDYLPROLYL ISOMERASE"/>
    <property type="match status" value="1"/>
</dbReference>
<dbReference type="PROSITE" id="PS50059">
    <property type="entry name" value="FKBP_PPIASE"/>
    <property type="match status" value="1"/>
</dbReference>
<gene>
    <name evidence="9" type="primary">FPR2</name>
    <name evidence="9" type="ORF">FIM1_812</name>
</gene>
<evidence type="ECO:0000256" key="5">
    <source>
        <dbReference type="ARBA" id="ARBA00024206"/>
    </source>
</evidence>
<dbReference type="SUPFAM" id="SSF54534">
    <property type="entry name" value="FKBP-like"/>
    <property type="match status" value="1"/>
</dbReference>
<keyword evidence="4 6" id="KW-0413">Isomerase</keyword>
<keyword evidence="3 6" id="KW-0697">Rotamase</keyword>
<protein>
    <recommendedName>
        <fullName evidence="2 6">peptidylprolyl isomerase</fullName>
        <ecNumber evidence="2 6">5.2.1.8</ecNumber>
    </recommendedName>
</protein>
<reference evidence="9 10" key="2">
    <citation type="submission" date="2019-11" db="EMBL/GenBank/DDBJ databases">
        <authorList>
            <person name="Lu H."/>
        </authorList>
    </citation>
    <scope>NUCLEOTIDE SEQUENCE [LARGE SCALE GENOMIC DNA]</scope>
    <source>
        <strain evidence="9 10">FIM1</strain>
    </source>
</reference>
<feature type="signal peptide" evidence="7">
    <location>
        <begin position="1"/>
        <end position="19"/>
    </location>
</feature>
<feature type="chain" id="PRO_5046955659" description="peptidylprolyl isomerase" evidence="7">
    <location>
        <begin position="20"/>
        <end position="140"/>
    </location>
</feature>
<feature type="domain" description="PPIase FKBP-type" evidence="8">
    <location>
        <begin position="43"/>
        <end position="132"/>
    </location>
</feature>
<dbReference type="PANTHER" id="PTHR45779">
    <property type="entry name" value="PEPTIDYLPROLYL ISOMERASE"/>
    <property type="match status" value="1"/>
</dbReference>
<dbReference type="Proteomes" id="UP000422736">
    <property type="component" value="Chromosome 1"/>
</dbReference>
<evidence type="ECO:0000256" key="2">
    <source>
        <dbReference type="ARBA" id="ARBA00013194"/>
    </source>
</evidence>
<evidence type="ECO:0000256" key="7">
    <source>
        <dbReference type="SAM" id="SignalP"/>
    </source>
</evidence>
<accession>A0ABX6ETE0</accession>
<evidence type="ECO:0000256" key="1">
    <source>
        <dbReference type="ARBA" id="ARBA00000971"/>
    </source>
</evidence>
<name>A0ABX6ETE0_KLUMA</name>
<evidence type="ECO:0000256" key="6">
    <source>
        <dbReference type="PROSITE-ProRule" id="PRU00277"/>
    </source>
</evidence>
<organism evidence="9 10">
    <name type="scientific">Kluyveromyces marxianus</name>
    <name type="common">Yeast</name>
    <name type="synonym">Candida kefyr</name>
    <dbReference type="NCBI Taxonomy" id="4911"/>
    <lineage>
        <taxon>Eukaryota</taxon>
        <taxon>Fungi</taxon>
        <taxon>Dikarya</taxon>
        <taxon>Ascomycota</taxon>
        <taxon>Saccharomycotina</taxon>
        <taxon>Saccharomycetes</taxon>
        <taxon>Saccharomycetales</taxon>
        <taxon>Saccharomycetaceae</taxon>
        <taxon>Kluyveromyces</taxon>
    </lineage>
</organism>
<evidence type="ECO:0000313" key="9">
    <source>
        <dbReference type="EMBL" id="QGN14159.1"/>
    </source>
</evidence>
<reference evidence="9 10" key="1">
    <citation type="submission" date="2016-03" db="EMBL/GenBank/DDBJ databases">
        <title>How can Kluyveromyces marxianus grow so fast - potential evolutionary course in Saccharomyces Complex revealed by comparative genomics.</title>
        <authorList>
            <person name="Mo W."/>
            <person name="Lu W."/>
            <person name="Yang X."/>
            <person name="Qi J."/>
            <person name="Lv H."/>
        </authorList>
    </citation>
    <scope>NUCLEOTIDE SEQUENCE [LARGE SCALE GENOMIC DNA]</scope>
    <source>
        <strain evidence="9 10">FIM1</strain>
    </source>
</reference>
<comment type="catalytic activity">
    <reaction evidence="1 6">
        <text>[protein]-peptidylproline (omega=180) = [protein]-peptidylproline (omega=0)</text>
        <dbReference type="Rhea" id="RHEA:16237"/>
        <dbReference type="Rhea" id="RHEA-COMP:10747"/>
        <dbReference type="Rhea" id="RHEA-COMP:10748"/>
        <dbReference type="ChEBI" id="CHEBI:83833"/>
        <dbReference type="ChEBI" id="CHEBI:83834"/>
        <dbReference type="EC" id="5.2.1.8"/>
    </reaction>
</comment>
<dbReference type="InterPro" id="IPR044609">
    <property type="entry name" value="FKBP2/11"/>
</dbReference>
<dbReference type="InterPro" id="IPR001179">
    <property type="entry name" value="PPIase_FKBP_dom"/>
</dbReference>
<dbReference type="Gene3D" id="3.10.50.40">
    <property type="match status" value="1"/>
</dbReference>
<evidence type="ECO:0000313" key="10">
    <source>
        <dbReference type="Proteomes" id="UP000422736"/>
    </source>
</evidence>
<proteinExistence type="inferred from homology"/>
<evidence type="ECO:0000259" key="8">
    <source>
        <dbReference type="PROSITE" id="PS50059"/>
    </source>
</evidence>
<comment type="similarity">
    <text evidence="5">Belongs to the FKBP-type PPIase family. FKBP2 subfamily.</text>
</comment>
<dbReference type="EC" id="5.2.1.8" evidence="2 6"/>
<evidence type="ECO:0000256" key="3">
    <source>
        <dbReference type="ARBA" id="ARBA00023110"/>
    </source>
</evidence>
<dbReference type="InterPro" id="IPR046357">
    <property type="entry name" value="PPIase_dom_sf"/>
</dbReference>
<keyword evidence="7" id="KW-0732">Signal</keyword>
<dbReference type="Pfam" id="PF00254">
    <property type="entry name" value="FKBP_C"/>
    <property type="match status" value="1"/>
</dbReference>
<sequence>MKLFLQSIILCFCALIAVAEKLTQLEIGVTKEPAECPIKASKGDVVSVHYTGRLRDSGEVFDSSYSRGVPIQFQLGYGQVISGWDQGILGMCVGEGRKLQIPSELGYGSRGAGNVIPPNADLVFETELVDIKRENSNDEL</sequence>
<dbReference type="EMBL" id="CP015054">
    <property type="protein sequence ID" value="QGN14159.1"/>
    <property type="molecule type" value="Genomic_DNA"/>
</dbReference>
<evidence type="ECO:0000256" key="4">
    <source>
        <dbReference type="ARBA" id="ARBA00023235"/>
    </source>
</evidence>
<keyword evidence="10" id="KW-1185">Reference proteome</keyword>